<evidence type="ECO:0000256" key="3">
    <source>
        <dbReference type="RuleBase" id="RU003718"/>
    </source>
</evidence>
<evidence type="ECO:0000256" key="1">
    <source>
        <dbReference type="ARBA" id="ARBA00009995"/>
    </source>
</evidence>
<dbReference type="InterPro" id="IPR035595">
    <property type="entry name" value="UDP_glycos_trans_CS"/>
</dbReference>
<protein>
    <recommendedName>
        <fullName evidence="4">Glycosyltransferase</fullName>
        <ecNumber evidence="4">2.4.1.-</ecNumber>
    </recommendedName>
</protein>
<comment type="caution">
    <text evidence="5">The sequence shown here is derived from an EMBL/GenBank/DDBJ whole genome shotgun (WGS) entry which is preliminary data.</text>
</comment>
<dbReference type="InterPro" id="IPR002213">
    <property type="entry name" value="UDP_glucos_trans"/>
</dbReference>
<evidence type="ECO:0000313" key="6">
    <source>
        <dbReference type="Proteomes" id="UP001443914"/>
    </source>
</evidence>
<name>A0AAW1GML7_SAPOF</name>
<dbReference type="PANTHER" id="PTHR11926">
    <property type="entry name" value="GLUCOSYL/GLUCURONOSYL TRANSFERASES"/>
    <property type="match status" value="1"/>
</dbReference>
<keyword evidence="2 3" id="KW-0808">Transferase</keyword>
<proteinExistence type="inferred from homology"/>
<dbReference type="CDD" id="cd03784">
    <property type="entry name" value="GT1_Gtf-like"/>
    <property type="match status" value="1"/>
</dbReference>
<dbReference type="Proteomes" id="UP001443914">
    <property type="component" value="Unassembled WGS sequence"/>
</dbReference>
<dbReference type="GO" id="GO:0080044">
    <property type="term" value="F:quercetin 7-O-glucosyltransferase activity"/>
    <property type="evidence" value="ECO:0007669"/>
    <property type="project" value="TreeGrafter"/>
</dbReference>
<dbReference type="FunFam" id="3.40.50.2000:FF:000019">
    <property type="entry name" value="Glycosyltransferase"/>
    <property type="match status" value="1"/>
</dbReference>
<keyword evidence="3" id="KW-0328">Glycosyltransferase</keyword>
<organism evidence="5 6">
    <name type="scientific">Saponaria officinalis</name>
    <name type="common">Common soapwort</name>
    <name type="synonym">Lychnis saponaria</name>
    <dbReference type="NCBI Taxonomy" id="3572"/>
    <lineage>
        <taxon>Eukaryota</taxon>
        <taxon>Viridiplantae</taxon>
        <taxon>Streptophyta</taxon>
        <taxon>Embryophyta</taxon>
        <taxon>Tracheophyta</taxon>
        <taxon>Spermatophyta</taxon>
        <taxon>Magnoliopsida</taxon>
        <taxon>eudicotyledons</taxon>
        <taxon>Gunneridae</taxon>
        <taxon>Pentapetalae</taxon>
        <taxon>Caryophyllales</taxon>
        <taxon>Caryophyllaceae</taxon>
        <taxon>Caryophylleae</taxon>
        <taxon>Saponaria</taxon>
    </lineage>
</organism>
<evidence type="ECO:0000256" key="2">
    <source>
        <dbReference type="ARBA" id="ARBA00022679"/>
    </source>
</evidence>
<dbReference type="Pfam" id="PF00201">
    <property type="entry name" value="UDPGT"/>
    <property type="match status" value="1"/>
</dbReference>
<dbReference type="GO" id="GO:0016135">
    <property type="term" value="P:saponin biosynthetic process"/>
    <property type="evidence" value="ECO:0007669"/>
    <property type="project" value="UniProtKB-ARBA"/>
</dbReference>
<dbReference type="PANTHER" id="PTHR11926:SF1560">
    <property type="entry name" value="UDP-GLYCOSYLTRANSFERASE 74E1-RELATED"/>
    <property type="match status" value="1"/>
</dbReference>
<dbReference type="EMBL" id="JBDFQZ010000014">
    <property type="protein sequence ID" value="KAK9664971.1"/>
    <property type="molecule type" value="Genomic_DNA"/>
</dbReference>
<sequence>MENKPNHKISITKQPNLLVLPYPLQGHINPILQFAKRLSSAGLNVTVLVPSSISNNQQSFQNRHHSFNLDFLTIYDGYEQKPDKSDLDAYLRRLKKSICQSLHDILDRKLGHKPKMVIYDSLMPWVLDVVKDFGLNGAPFLTQSCVVNWVYYHVKDEKLRIPVMGNDLVSLPAIKSLLKVEDLPSFVTSHGQLYPVAVRNLVFDQFLNVEEASCLFVNTLDDLEIEVINWMESICPVKTIGPCIPSKYLDNLIPDDTDYGLSLFEPETNVCTQWLDARDNGSVVYLSMGSMASPEPEQIEEIARALEKCNYFFLWVVRATEENKLPPNFREQTSEKGLIVNWCPQLEVLAHRAISCFVTHCGWNSTLEAISLGVPMVGFPQWSDQFTNAKCIKDFWRVGDRVKTNEDGFATRDEIELCISHVMEGEFGKEIRDNANKLKQLAKSTMLEGGTSARNVEEFVTKLQCL</sequence>
<evidence type="ECO:0000256" key="4">
    <source>
        <dbReference type="RuleBase" id="RU362057"/>
    </source>
</evidence>
<dbReference type="EC" id="2.4.1.-" evidence="4"/>
<keyword evidence="6" id="KW-1185">Reference proteome</keyword>
<dbReference type="PROSITE" id="PS00375">
    <property type="entry name" value="UDPGT"/>
    <property type="match status" value="1"/>
</dbReference>
<gene>
    <name evidence="5" type="ORF">RND81_14G081000</name>
</gene>
<comment type="similarity">
    <text evidence="1 3">Belongs to the UDP-glycosyltransferase family.</text>
</comment>
<dbReference type="GO" id="GO:0016104">
    <property type="term" value="P:triterpenoid biosynthetic process"/>
    <property type="evidence" value="ECO:0007669"/>
    <property type="project" value="UniProtKB-ARBA"/>
</dbReference>
<dbReference type="GO" id="GO:0080043">
    <property type="term" value="F:quercetin 3-O-glucosyltransferase activity"/>
    <property type="evidence" value="ECO:0007669"/>
    <property type="project" value="TreeGrafter"/>
</dbReference>
<dbReference type="AlphaFoldDB" id="A0AAW1GML7"/>
<reference evidence="5" key="1">
    <citation type="submission" date="2024-03" db="EMBL/GenBank/DDBJ databases">
        <title>WGS assembly of Saponaria officinalis var. Norfolk2.</title>
        <authorList>
            <person name="Jenkins J."/>
            <person name="Shu S."/>
            <person name="Grimwood J."/>
            <person name="Barry K."/>
            <person name="Goodstein D."/>
            <person name="Schmutz J."/>
            <person name="Leebens-Mack J."/>
            <person name="Osbourn A."/>
        </authorList>
    </citation>
    <scope>NUCLEOTIDE SEQUENCE [LARGE SCALE GENOMIC DNA]</scope>
    <source>
        <strain evidence="5">JIC</strain>
    </source>
</reference>
<dbReference type="Gene3D" id="3.40.50.2000">
    <property type="entry name" value="Glycogen Phosphorylase B"/>
    <property type="match status" value="2"/>
</dbReference>
<accession>A0AAW1GML7</accession>
<evidence type="ECO:0000313" key="5">
    <source>
        <dbReference type="EMBL" id="KAK9664971.1"/>
    </source>
</evidence>
<dbReference type="SUPFAM" id="SSF53756">
    <property type="entry name" value="UDP-Glycosyltransferase/glycogen phosphorylase"/>
    <property type="match status" value="1"/>
</dbReference>